<evidence type="ECO:0000313" key="1">
    <source>
        <dbReference type="EMBL" id="KFO29817.1"/>
    </source>
</evidence>
<gene>
    <name evidence="1" type="ORF">H920_08804</name>
</gene>
<name>A0A091DFH7_FUKDA</name>
<protein>
    <submittedName>
        <fullName evidence="1">Uncharacterized protein</fullName>
    </submittedName>
</protein>
<dbReference type="Proteomes" id="UP000028990">
    <property type="component" value="Unassembled WGS sequence"/>
</dbReference>
<dbReference type="AlphaFoldDB" id="A0A091DFH7"/>
<sequence>MLIWIHVGFLSPYERLVDGVGNVPQSSVVYAVCPGGRAMARRQELRTSQGADSRLQALERDNRSSFLDMANQWHCEVIWYEVVTEFYEADELVSKTMLISLLFP</sequence>
<proteinExistence type="predicted"/>
<reference evidence="1 2" key="1">
    <citation type="submission" date="2013-11" db="EMBL/GenBank/DDBJ databases">
        <title>The Damaraland mole rat (Fukomys damarensis) genome and evolution of African mole rats.</title>
        <authorList>
            <person name="Gladyshev V.N."/>
            <person name="Fang X."/>
        </authorList>
    </citation>
    <scope>NUCLEOTIDE SEQUENCE [LARGE SCALE GENOMIC DNA]</scope>
    <source>
        <tissue evidence="1">Liver</tissue>
    </source>
</reference>
<accession>A0A091DFH7</accession>
<organism evidence="1 2">
    <name type="scientific">Fukomys damarensis</name>
    <name type="common">Damaraland mole rat</name>
    <name type="synonym">Cryptomys damarensis</name>
    <dbReference type="NCBI Taxonomy" id="885580"/>
    <lineage>
        <taxon>Eukaryota</taxon>
        <taxon>Metazoa</taxon>
        <taxon>Chordata</taxon>
        <taxon>Craniata</taxon>
        <taxon>Vertebrata</taxon>
        <taxon>Euteleostomi</taxon>
        <taxon>Mammalia</taxon>
        <taxon>Eutheria</taxon>
        <taxon>Euarchontoglires</taxon>
        <taxon>Glires</taxon>
        <taxon>Rodentia</taxon>
        <taxon>Hystricomorpha</taxon>
        <taxon>Bathyergidae</taxon>
        <taxon>Fukomys</taxon>
    </lineage>
</organism>
<keyword evidence="2" id="KW-1185">Reference proteome</keyword>
<dbReference type="EMBL" id="KN122563">
    <property type="protein sequence ID" value="KFO29817.1"/>
    <property type="molecule type" value="Genomic_DNA"/>
</dbReference>
<evidence type="ECO:0000313" key="2">
    <source>
        <dbReference type="Proteomes" id="UP000028990"/>
    </source>
</evidence>